<dbReference type="PROSITE" id="PS51352">
    <property type="entry name" value="THIOREDOXIN_2"/>
    <property type="match status" value="1"/>
</dbReference>
<dbReference type="InterPro" id="IPR036249">
    <property type="entry name" value="Thioredoxin-like_sf"/>
</dbReference>
<proteinExistence type="predicted"/>
<keyword evidence="5" id="KW-1185">Reference proteome</keyword>
<dbReference type="PRINTS" id="PR00421">
    <property type="entry name" value="THIOREDOXIN"/>
</dbReference>
<evidence type="ECO:0000313" key="4">
    <source>
        <dbReference type="EMBL" id="EJK49673.1"/>
    </source>
</evidence>
<evidence type="ECO:0000259" key="3">
    <source>
        <dbReference type="PROSITE" id="PS51352"/>
    </source>
</evidence>
<keyword evidence="1" id="KW-1015">Disulfide bond</keyword>
<sequence>MANANRGFYTIPRLGIYLRYDSTRSRRVLGFYTRFYTVRSPARRGYTFKYVAPAVHASAKGCGEPTTPSATQTKRQPLPRRGDRRVRIAVAAASVTASMAFAPSMHVNTSGRTAPSRPLQAVLDIDSEAAFDDKISSAGDSLVIIDYSTTWCGPCKVIAPKFDELSDSYPDSIFIKVIGDATPDASKLMKREGVRSVPSFHYFKNGEKIDVVNGANAEAIEAAIKKHQ</sequence>
<dbReference type="EMBL" id="AGNL01044537">
    <property type="protein sequence ID" value="EJK49673.1"/>
    <property type="molecule type" value="Genomic_DNA"/>
</dbReference>
<dbReference type="PANTHER" id="PTHR46115">
    <property type="entry name" value="THIOREDOXIN-LIKE PROTEIN 1"/>
    <property type="match status" value="1"/>
</dbReference>
<protein>
    <recommendedName>
        <fullName evidence="3">Thioredoxin domain-containing protein</fullName>
    </recommendedName>
</protein>
<dbReference type="Proteomes" id="UP000266841">
    <property type="component" value="Unassembled WGS sequence"/>
</dbReference>
<evidence type="ECO:0000313" key="5">
    <source>
        <dbReference type="Proteomes" id="UP000266841"/>
    </source>
</evidence>
<dbReference type="PROSITE" id="PS00194">
    <property type="entry name" value="THIOREDOXIN_1"/>
    <property type="match status" value="1"/>
</dbReference>
<reference evidence="4 5" key="1">
    <citation type="journal article" date="2012" name="Genome Biol.">
        <title>Genome and low-iron response of an oceanic diatom adapted to chronic iron limitation.</title>
        <authorList>
            <person name="Lommer M."/>
            <person name="Specht M."/>
            <person name="Roy A.S."/>
            <person name="Kraemer L."/>
            <person name="Andreson R."/>
            <person name="Gutowska M.A."/>
            <person name="Wolf J."/>
            <person name="Bergner S.V."/>
            <person name="Schilhabel M.B."/>
            <person name="Klostermeier U.C."/>
            <person name="Beiko R.G."/>
            <person name="Rosenstiel P."/>
            <person name="Hippler M."/>
            <person name="Laroche J."/>
        </authorList>
    </citation>
    <scope>NUCLEOTIDE SEQUENCE [LARGE SCALE GENOMIC DNA]</scope>
    <source>
        <strain evidence="4 5">CCMP1005</strain>
    </source>
</reference>
<feature type="domain" description="Thioredoxin" evidence="3">
    <location>
        <begin position="108"/>
        <end position="228"/>
    </location>
</feature>
<accession>K0R878</accession>
<dbReference type="Pfam" id="PF00085">
    <property type="entry name" value="Thioredoxin"/>
    <property type="match status" value="1"/>
</dbReference>
<gene>
    <name evidence="4" type="ORF">THAOC_31425</name>
</gene>
<evidence type="ECO:0000256" key="1">
    <source>
        <dbReference type="ARBA" id="ARBA00023157"/>
    </source>
</evidence>
<organism evidence="4 5">
    <name type="scientific">Thalassiosira oceanica</name>
    <name type="common">Marine diatom</name>
    <dbReference type="NCBI Taxonomy" id="159749"/>
    <lineage>
        <taxon>Eukaryota</taxon>
        <taxon>Sar</taxon>
        <taxon>Stramenopiles</taxon>
        <taxon>Ochrophyta</taxon>
        <taxon>Bacillariophyta</taxon>
        <taxon>Coscinodiscophyceae</taxon>
        <taxon>Thalassiosirophycidae</taxon>
        <taxon>Thalassiosirales</taxon>
        <taxon>Thalassiosiraceae</taxon>
        <taxon>Thalassiosira</taxon>
    </lineage>
</organism>
<dbReference type="Gene3D" id="3.40.30.10">
    <property type="entry name" value="Glutaredoxin"/>
    <property type="match status" value="1"/>
</dbReference>
<dbReference type="OMA" id="PLKFTGF"/>
<dbReference type="OrthoDB" id="2121326at2759"/>
<dbReference type="AlphaFoldDB" id="K0R878"/>
<dbReference type="CDD" id="cd02947">
    <property type="entry name" value="TRX_family"/>
    <property type="match status" value="1"/>
</dbReference>
<dbReference type="eggNOG" id="KOG0907">
    <property type="taxonomic scope" value="Eukaryota"/>
</dbReference>
<feature type="region of interest" description="Disordered" evidence="2">
    <location>
        <begin position="59"/>
        <end position="82"/>
    </location>
</feature>
<dbReference type="InterPro" id="IPR013766">
    <property type="entry name" value="Thioredoxin_domain"/>
</dbReference>
<dbReference type="SUPFAM" id="SSF52833">
    <property type="entry name" value="Thioredoxin-like"/>
    <property type="match status" value="1"/>
</dbReference>
<evidence type="ECO:0000256" key="2">
    <source>
        <dbReference type="SAM" id="MobiDB-lite"/>
    </source>
</evidence>
<feature type="compositionally biased region" description="Polar residues" evidence="2">
    <location>
        <begin position="66"/>
        <end position="75"/>
    </location>
</feature>
<comment type="caution">
    <text evidence="4">The sequence shown here is derived from an EMBL/GenBank/DDBJ whole genome shotgun (WGS) entry which is preliminary data.</text>
</comment>
<name>K0R878_THAOC</name>
<dbReference type="InterPro" id="IPR017937">
    <property type="entry name" value="Thioredoxin_CS"/>
</dbReference>